<protein>
    <recommendedName>
        <fullName evidence="7">Large ribosomal subunit protein uL3m</fullName>
    </recommendedName>
</protein>
<dbReference type="InterPro" id="IPR019926">
    <property type="entry name" value="Ribosomal_uL3_CS"/>
</dbReference>
<comment type="subcellular location">
    <subcellularLocation>
        <location evidence="1">Mitochondrion</location>
    </subcellularLocation>
</comment>
<accession>A0A0C3BLC8</accession>
<dbReference type="PANTHER" id="PTHR11229">
    <property type="entry name" value="50S RIBOSOMAL PROTEIN L3"/>
    <property type="match status" value="1"/>
</dbReference>
<dbReference type="HOGENOM" id="CLU_044142_3_1_1"/>
<evidence type="ECO:0000256" key="1">
    <source>
        <dbReference type="ARBA" id="ARBA00004173"/>
    </source>
</evidence>
<dbReference type="GO" id="GO:0003735">
    <property type="term" value="F:structural constituent of ribosome"/>
    <property type="evidence" value="ECO:0007669"/>
    <property type="project" value="InterPro"/>
</dbReference>
<keyword evidence="6 8" id="KW-0687">Ribonucleoprotein</keyword>
<keyword evidence="3" id="KW-0809">Transit peptide</keyword>
<proteinExistence type="inferred from homology"/>
<dbReference type="Gene3D" id="3.30.160.810">
    <property type="match status" value="1"/>
</dbReference>
<evidence type="ECO:0000256" key="6">
    <source>
        <dbReference type="ARBA" id="ARBA00023274"/>
    </source>
</evidence>
<comment type="similarity">
    <text evidence="2 8">Belongs to the universal ribosomal protein uL3 family.</text>
</comment>
<feature type="region of interest" description="Disordered" evidence="9">
    <location>
        <begin position="160"/>
        <end position="185"/>
    </location>
</feature>
<keyword evidence="11" id="KW-1185">Reference proteome</keyword>
<dbReference type="InterPro" id="IPR019927">
    <property type="entry name" value="Ribosomal_uL3_bac/org-type"/>
</dbReference>
<evidence type="ECO:0000313" key="10">
    <source>
        <dbReference type="EMBL" id="KIM87253.1"/>
    </source>
</evidence>
<sequence>MSVATLTSTEPRKWTPMSMRTGLIARKRGMIALWDDNGVRFPVTVLQLENCQVTANVKSIRRDGSEYHAVQVAASDRPEKTTTAQMLGHFNRAGVPPKRIVREFAVTSDAHIPVGTTLSAIHFVPGQFVDVIANSIGKGFQGVMKRWHFKGLRASHGVSKAHRSAGSTGAHQDPGRVWPGKKMAGRMGNKRITTQNLTVVRIDTQLDLIFVRGHVPGVDDAQVLIKDATKKMLSLGKAAAEKGLIDKVLPKGVTDLPFPAGTADMAMLYPPIIEALSSRTTSPFIPRE</sequence>
<dbReference type="OrthoDB" id="274683at2759"/>
<dbReference type="Proteomes" id="UP000054166">
    <property type="component" value="Unassembled WGS sequence"/>
</dbReference>
<keyword evidence="5" id="KW-0496">Mitochondrion</keyword>
<dbReference type="GO" id="GO:0006412">
    <property type="term" value="P:translation"/>
    <property type="evidence" value="ECO:0007669"/>
    <property type="project" value="InterPro"/>
</dbReference>
<dbReference type="FunCoup" id="A0A0C3BLC8">
    <property type="interactions" value="358"/>
</dbReference>
<evidence type="ECO:0000313" key="11">
    <source>
        <dbReference type="Proteomes" id="UP000054166"/>
    </source>
</evidence>
<dbReference type="GO" id="GO:0005762">
    <property type="term" value="C:mitochondrial large ribosomal subunit"/>
    <property type="evidence" value="ECO:0007669"/>
    <property type="project" value="TreeGrafter"/>
</dbReference>
<dbReference type="Gene3D" id="2.40.30.10">
    <property type="entry name" value="Translation factors"/>
    <property type="match status" value="1"/>
</dbReference>
<evidence type="ECO:0000256" key="9">
    <source>
        <dbReference type="SAM" id="MobiDB-lite"/>
    </source>
</evidence>
<dbReference type="InterPro" id="IPR009000">
    <property type="entry name" value="Transl_B-barrel_sf"/>
</dbReference>
<evidence type="ECO:0000256" key="4">
    <source>
        <dbReference type="ARBA" id="ARBA00022980"/>
    </source>
</evidence>
<dbReference type="FunFam" id="2.40.30.10:FF:000004">
    <property type="entry name" value="50S ribosomal protein L3"/>
    <property type="match status" value="1"/>
</dbReference>
<evidence type="ECO:0000256" key="3">
    <source>
        <dbReference type="ARBA" id="ARBA00022946"/>
    </source>
</evidence>
<dbReference type="PROSITE" id="PS00474">
    <property type="entry name" value="RIBOSOMAL_L3"/>
    <property type="match status" value="1"/>
</dbReference>
<dbReference type="EMBL" id="KN832980">
    <property type="protein sequence ID" value="KIM87253.1"/>
    <property type="molecule type" value="Genomic_DNA"/>
</dbReference>
<dbReference type="NCBIfam" id="TIGR03625">
    <property type="entry name" value="L3_bact"/>
    <property type="match status" value="1"/>
</dbReference>
<reference evidence="11" key="2">
    <citation type="submission" date="2015-01" db="EMBL/GenBank/DDBJ databases">
        <title>Evolutionary Origins and Diversification of the Mycorrhizal Mutualists.</title>
        <authorList>
            <consortium name="DOE Joint Genome Institute"/>
            <consortium name="Mycorrhizal Genomics Consortium"/>
            <person name="Kohler A."/>
            <person name="Kuo A."/>
            <person name="Nagy L.G."/>
            <person name="Floudas D."/>
            <person name="Copeland A."/>
            <person name="Barry K.W."/>
            <person name="Cichocki N."/>
            <person name="Veneault-Fourrey C."/>
            <person name="LaButti K."/>
            <person name="Lindquist E.A."/>
            <person name="Lipzen A."/>
            <person name="Lundell T."/>
            <person name="Morin E."/>
            <person name="Murat C."/>
            <person name="Riley R."/>
            <person name="Ohm R."/>
            <person name="Sun H."/>
            <person name="Tunlid A."/>
            <person name="Henrissat B."/>
            <person name="Grigoriev I.V."/>
            <person name="Hibbett D.S."/>
            <person name="Martin F."/>
        </authorList>
    </citation>
    <scope>NUCLEOTIDE SEQUENCE [LARGE SCALE GENOMIC DNA]</scope>
    <source>
        <strain evidence="11">F 1598</strain>
    </source>
</reference>
<evidence type="ECO:0000256" key="2">
    <source>
        <dbReference type="ARBA" id="ARBA00006540"/>
    </source>
</evidence>
<dbReference type="HAMAP" id="MF_01325_B">
    <property type="entry name" value="Ribosomal_uL3_B"/>
    <property type="match status" value="1"/>
</dbReference>
<reference evidence="10 11" key="1">
    <citation type="submission" date="2014-04" db="EMBL/GenBank/DDBJ databases">
        <authorList>
            <consortium name="DOE Joint Genome Institute"/>
            <person name="Kuo A."/>
            <person name="Tarkka M."/>
            <person name="Buscot F."/>
            <person name="Kohler A."/>
            <person name="Nagy L.G."/>
            <person name="Floudas D."/>
            <person name="Copeland A."/>
            <person name="Barry K.W."/>
            <person name="Cichocki N."/>
            <person name="Veneault-Fourrey C."/>
            <person name="LaButti K."/>
            <person name="Lindquist E.A."/>
            <person name="Lipzen A."/>
            <person name="Lundell T."/>
            <person name="Morin E."/>
            <person name="Murat C."/>
            <person name="Sun H."/>
            <person name="Tunlid A."/>
            <person name="Henrissat B."/>
            <person name="Grigoriev I.V."/>
            <person name="Hibbett D.S."/>
            <person name="Martin F."/>
            <person name="Nordberg H.P."/>
            <person name="Cantor M.N."/>
            <person name="Hua S.X."/>
        </authorList>
    </citation>
    <scope>NUCLEOTIDE SEQUENCE [LARGE SCALE GENOMIC DNA]</scope>
    <source>
        <strain evidence="10 11">F 1598</strain>
    </source>
</reference>
<dbReference type="Pfam" id="PF00297">
    <property type="entry name" value="Ribosomal_L3"/>
    <property type="match status" value="1"/>
</dbReference>
<evidence type="ECO:0000256" key="7">
    <source>
        <dbReference type="ARBA" id="ARBA00035209"/>
    </source>
</evidence>
<keyword evidence="4 8" id="KW-0689">Ribosomal protein</keyword>
<dbReference type="STRING" id="765440.A0A0C3BLC8"/>
<evidence type="ECO:0000256" key="5">
    <source>
        <dbReference type="ARBA" id="ARBA00023128"/>
    </source>
</evidence>
<gene>
    <name evidence="10" type="ORF">PILCRDRAFT_815735</name>
</gene>
<name>A0A0C3BLC8_PILCF</name>
<organism evidence="10 11">
    <name type="scientific">Piloderma croceum (strain F 1598)</name>
    <dbReference type="NCBI Taxonomy" id="765440"/>
    <lineage>
        <taxon>Eukaryota</taxon>
        <taxon>Fungi</taxon>
        <taxon>Dikarya</taxon>
        <taxon>Basidiomycota</taxon>
        <taxon>Agaricomycotina</taxon>
        <taxon>Agaricomycetes</taxon>
        <taxon>Agaricomycetidae</taxon>
        <taxon>Atheliales</taxon>
        <taxon>Atheliaceae</taxon>
        <taxon>Piloderma</taxon>
    </lineage>
</organism>
<evidence type="ECO:0000256" key="8">
    <source>
        <dbReference type="RuleBase" id="RU003905"/>
    </source>
</evidence>
<dbReference type="PANTHER" id="PTHR11229:SF8">
    <property type="entry name" value="LARGE RIBOSOMAL SUBUNIT PROTEIN UL3M"/>
    <property type="match status" value="1"/>
</dbReference>
<dbReference type="InParanoid" id="A0A0C3BLC8"/>
<dbReference type="SUPFAM" id="SSF50447">
    <property type="entry name" value="Translation proteins"/>
    <property type="match status" value="1"/>
</dbReference>
<dbReference type="InterPro" id="IPR000597">
    <property type="entry name" value="Ribosomal_uL3"/>
</dbReference>
<dbReference type="AlphaFoldDB" id="A0A0C3BLC8"/>